<keyword evidence="2" id="KW-1133">Transmembrane helix</keyword>
<feature type="region of interest" description="Disordered" evidence="1">
    <location>
        <begin position="46"/>
        <end position="131"/>
    </location>
</feature>
<dbReference type="Proteomes" id="UP000824496">
    <property type="component" value="Chromosome"/>
</dbReference>
<accession>A0ABN6K4S2</accession>
<name>A0ABN6K4S2_9ACTO</name>
<evidence type="ECO:0000256" key="1">
    <source>
        <dbReference type="SAM" id="MobiDB-lite"/>
    </source>
</evidence>
<feature type="compositionally biased region" description="Polar residues" evidence="1">
    <location>
        <begin position="1"/>
        <end position="10"/>
    </location>
</feature>
<evidence type="ECO:0008006" key="5">
    <source>
        <dbReference type="Google" id="ProtNLM"/>
    </source>
</evidence>
<dbReference type="EMBL" id="AP025017">
    <property type="protein sequence ID" value="BDA64654.1"/>
    <property type="molecule type" value="Genomic_DNA"/>
</dbReference>
<feature type="transmembrane region" description="Helical" evidence="2">
    <location>
        <begin position="153"/>
        <end position="174"/>
    </location>
</feature>
<sequence length="197" mass="19473">MSAAAQSTGRQAGKQASGPTPETLAAAQDARRRALVSDVDELASRLAPASLARSARQAADSAMSTLRTRGQEVAAQARSQAEALGGQAQDTAQGLLAKAGISRGDGTAPGTSGSPEGDQAQAYGLAPSAGGGAPPLGRRLSLLLDDARDGEPVALAIVTAAALGLAGLSGVALVKAIATLRSPRAGRFEAGPAQAWQ</sequence>
<evidence type="ECO:0000313" key="4">
    <source>
        <dbReference type="Proteomes" id="UP000824496"/>
    </source>
</evidence>
<keyword evidence="2" id="KW-0812">Transmembrane</keyword>
<organism evidence="3 4">
    <name type="scientific">Actinomyces capricornis</name>
    <dbReference type="NCBI Taxonomy" id="2755559"/>
    <lineage>
        <taxon>Bacteria</taxon>
        <taxon>Bacillati</taxon>
        <taxon>Actinomycetota</taxon>
        <taxon>Actinomycetes</taxon>
        <taxon>Actinomycetales</taxon>
        <taxon>Actinomycetaceae</taxon>
        <taxon>Actinomyces</taxon>
    </lineage>
</organism>
<keyword evidence="2" id="KW-0472">Membrane</keyword>
<evidence type="ECO:0000313" key="3">
    <source>
        <dbReference type="EMBL" id="BDA64654.1"/>
    </source>
</evidence>
<reference evidence="3 4" key="1">
    <citation type="submission" date="2021-08" db="EMBL/GenBank/DDBJ databases">
        <title>Whole genome sequence of novel Actinomyces species strain MAS-1.</title>
        <authorList>
            <person name="Saito M."/>
            <person name="Kuwahara N."/>
            <person name="Takizawa T."/>
            <person name="Gotouda H."/>
            <person name="Ochiai T."/>
        </authorList>
    </citation>
    <scope>NUCLEOTIDE SEQUENCE [LARGE SCALE GENOMIC DNA]</scope>
    <source>
        <strain evidence="3 4">MAS-1</strain>
    </source>
</reference>
<gene>
    <name evidence="3" type="ORF">MANAM107_14880</name>
</gene>
<keyword evidence="4" id="KW-1185">Reference proteome</keyword>
<evidence type="ECO:0000256" key="2">
    <source>
        <dbReference type="SAM" id="Phobius"/>
    </source>
</evidence>
<feature type="compositionally biased region" description="Low complexity" evidence="1">
    <location>
        <begin position="46"/>
        <end position="64"/>
    </location>
</feature>
<protein>
    <recommendedName>
        <fullName evidence="5">DUF3618 domain-containing protein</fullName>
    </recommendedName>
</protein>
<proteinExistence type="predicted"/>
<dbReference type="RefSeq" id="WP_223906861.1">
    <property type="nucleotide sequence ID" value="NZ_AP025017.1"/>
</dbReference>
<feature type="region of interest" description="Disordered" evidence="1">
    <location>
        <begin position="1"/>
        <end position="29"/>
    </location>
</feature>